<organism evidence="1 2">
    <name type="scientific">Pelotomaculum isophthalicicum JI</name>
    <dbReference type="NCBI Taxonomy" id="947010"/>
    <lineage>
        <taxon>Bacteria</taxon>
        <taxon>Bacillati</taxon>
        <taxon>Bacillota</taxon>
        <taxon>Clostridia</taxon>
        <taxon>Eubacteriales</taxon>
        <taxon>Desulfotomaculaceae</taxon>
        <taxon>Pelotomaculum</taxon>
    </lineage>
</organism>
<accession>A0A9X4H065</accession>
<evidence type="ECO:0000313" key="1">
    <source>
        <dbReference type="EMBL" id="MDF9409562.1"/>
    </source>
</evidence>
<proteinExistence type="predicted"/>
<dbReference type="EMBL" id="JAKOAV010000034">
    <property type="protein sequence ID" value="MDF9409562.1"/>
    <property type="molecule type" value="Genomic_DNA"/>
</dbReference>
<keyword evidence="2" id="KW-1185">Reference proteome</keyword>
<dbReference type="Proteomes" id="UP001154312">
    <property type="component" value="Unassembled WGS sequence"/>
</dbReference>
<dbReference type="RefSeq" id="WP_277445046.1">
    <property type="nucleotide sequence ID" value="NZ_JAKOAV010000034.1"/>
</dbReference>
<sequence length="80" mass="9269">MAKVLREGASYTQRDIVELLGEFSAFKDRVEKRFKDLSRELEGKANEHDLWVSLYLISTDYAEEIAGRKHRQQEAAPKIS</sequence>
<gene>
    <name evidence="1" type="ORF">L7E55_14565</name>
</gene>
<dbReference type="AlphaFoldDB" id="A0A9X4H065"/>
<name>A0A9X4H065_9FIRM</name>
<comment type="caution">
    <text evidence="1">The sequence shown here is derived from an EMBL/GenBank/DDBJ whole genome shotgun (WGS) entry which is preliminary data.</text>
</comment>
<protein>
    <submittedName>
        <fullName evidence="1">Uncharacterized protein</fullName>
    </submittedName>
</protein>
<evidence type="ECO:0000313" key="2">
    <source>
        <dbReference type="Proteomes" id="UP001154312"/>
    </source>
</evidence>
<reference evidence="1" key="1">
    <citation type="submission" date="2022-02" db="EMBL/GenBank/DDBJ databases">
        <authorList>
            <person name="Leng L."/>
        </authorList>
    </citation>
    <scope>NUCLEOTIDE SEQUENCE</scope>
    <source>
        <strain evidence="1">JI</strain>
    </source>
</reference>